<evidence type="ECO:0000256" key="1">
    <source>
        <dbReference type="SAM" id="MobiDB-lite"/>
    </source>
</evidence>
<protein>
    <submittedName>
        <fullName evidence="2">Uncharacterized protein</fullName>
    </submittedName>
</protein>
<name>C4J486_MAIZE</name>
<dbReference type="EMBL" id="BT086497">
    <property type="protein sequence ID" value="ACR36850.1"/>
    <property type="molecule type" value="mRNA"/>
</dbReference>
<dbReference type="EMBL" id="BT085633">
    <property type="protein sequence ID" value="ACR35986.1"/>
    <property type="molecule type" value="mRNA"/>
</dbReference>
<reference evidence="2" key="1">
    <citation type="journal article" date="2009" name="PLoS Genet.">
        <title>Sequencing, mapping, and analysis of 27,455 maize full-length cDNAs.</title>
        <authorList>
            <person name="Soderlund C."/>
            <person name="Descour A."/>
            <person name="Kudrna D."/>
            <person name="Bomhoff M."/>
            <person name="Boyd L."/>
            <person name="Currie J."/>
            <person name="Angelova A."/>
            <person name="Collura K."/>
            <person name="Wissotski M."/>
            <person name="Ashley E."/>
            <person name="Morrow D."/>
            <person name="Fernandes J."/>
            <person name="Walbot V."/>
            <person name="Yu Y."/>
        </authorList>
    </citation>
    <scope>NUCLEOTIDE SEQUENCE</scope>
    <source>
        <strain evidence="2">B73</strain>
    </source>
</reference>
<dbReference type="AlphaFoldDB" id="C4J486"/>
<proteinExistence type="evidence at transcript level"/>
<reference evidence="2" key="2">
    <citation type="submission" date="2012-06" db="EMBL/GenBank/DDBJ databases">
        <authorList>
            <person name="Yu Y."/>
            <person name="Currie J."/>
            <person name="Lomeli R."/>
            <person name="Angelova A."/>
            <person name="Collura K."/>
            <person name="Wissotski M."/>
            <person name="Campos D."/>
            <person name="Kudrna D."/>
            <person name="Golser W."/>
            <person name="Ashely E."/>
            <person name="Descour A."/>
            <person name="Fernandes J."/>
            <person name="Soderlund C."/>
            <person name="Walbot V."/>
        </authorList>
    </citation>
    <scope>NUCLEOTIDE SEQUENCE</scope>
    <source>
        <strain evidence="2">B73</strain>
    </source>
</reference>
<organism evidence="2">
    <name type="scientific">Zea mays</name>
    <name type="common">Maize</name>
    <dbReference type="NCBI Taxonomy" id="4577"/>
    <lineage>
        <taxon>Eukaryota</taxon>
        <taxon>Viridiplantae</taxon>
        <taxon>Streptophyta</taxon>
        <taxon>Embryophyta</taxon>
        <taxon>Tracheophyta</taxon>
        <taxon>Spermatophyta</taxon>
        <taxon>Magnoliopsida</taxon>
        <taxon>Liliopsida</taxon>
        <taxon>Poales</taxon>
        <taxon>Poaceae</taxon>
        <taxon>PACMAD clade</taxon>
        <taxon>Panicoideae</taxon>
        <taxon>Andropogonodae</taxon>
        <taxon>Andropogoneae</taxon>
        <taxon>Tripsacinae</taxon>
        <taxon>Zea</taxon>
    </lineage>
</organism>
<accession>C4J486</accession>
<sequence>MWPCAGKVTTRRCGSGSGSGAAPLMRSSSTTMAGIVRESRNNNLTTVPQRVAYLHDKLLRLEAS</sequence>
<feature type="region of interest" description="Disordered" evidence="1">
    <location>
        <begin position="1"/>
        <end position="26"/>
    </location>
</feature>
<evidence type="ECO:0000313" key="2">
    <source>
        <dbReference type="EMBL" id="ACR35986.1"/>
    </source>
</evidence>